<keyword evidence="7" id="KW-0677">Repeat</keyword>
<dbReference type="AlphaFoldDB" id="A0A5Q6RPF0"/>
<name>A0A5Q6RPF0_9ACTN</name>
<dbReference type="Pfam" id="PF02163">
    <property type="entry name" value="Peptidase_M50"/>
    <property type="match status" value="2"/>
</dbReference>
<evidence type="ECO:0000256" key="5">
    <source>
        <dbReference type="ARBA" id="ARBA00022692"/>
    </source>
</evidence>
<evidence type="ECO:0000256" key="2">
    <source>
        <dbReference type="ARBA" id="ARBA00007931"/>
    </source>
</evidence>
<dbReference type="OrthoDB" id="9781963at2"/>
<evidence type="ECO:0000256" key="11">
    <source>
        <dbReference type="ARBA" id="ARBA00023049"/>
    </source>
</evidence>
<evidence type="ECO:0000256" key="17">
    <source>
        <dbReference type="SAM" id="MobiDB-lite"/>
    </source>
</evidence>
<evidence type="ECO:0000256" key="12">
    <source>
        <dbReference type="ARBA" id="ARBA00023122"/>
    </source>
</evidence>
<organism evidence="19 20">
    <name type="scientific">Mumia zhuanghuii</name>
    <dbReference type="NCBI Taxonomy" id="2585211"/>
    <lineage>
        <taxon>Bacteria</taxon>
        <taxon>Bacillati</taxon>
        <taxon>Actinomycetota</taxon>
        <taxon>Actinomycetes</taxon>
        <taxon>Propionibacteriales</taxon>
        <taxon>Nocardioidaceae</taxon>
        <taxon>Mumia</taxon>
    </lineage>
</organism>
<evidence type="ECO:0000313" key="19">
    <source>
        <dbReference type="EMBL" id="KAA1419899.1"/>
    </source>
</evidence>
<accession>A0A5Q6RPF0</accession>
<evidence type="ECO:0000256" key="14">
    <source>
        <dbReference type="PIRNR" id="PIRNR006404"/>
    </source>
</evidence>
<feature type="transmembrane region" description="Helical" evidence="14">
    <location>
        <begin position="210"/>
        <end position="234"/>
    </location>
</feature>
<comment type="cofactor">
    <cofactor evidence="14 16">
        <name>Zn(2+)</name>
        <dbReference type="ChEBI" id="CHEBI:29105"/>
    </cofactor>
    <text evidence="14 16">Binds 1 zinc ion per subunit.</text>
</comment>
<feature type="binding site" evidence="16">
    <location>
        <position position="195"/>
    </location>
    <ligand>
        <name>Zn(2+)</name>
        <dbReference type="ChEBI" id="CHEBI:29105"/>
        <note>catalytic</note>
    </ligand>
</feature>
<evidence type="ECO:0000256" key="15">
    <source>
        <dbReference type="PIRSR" id="PIRSR006404-1"/>
    </source>
</evidence>
<feature type="region of interest" description="Disordered" evidence="17">
    <location>
        <begin position="1"/>
        <end position="37"/>
    </location>
</feature>
<keyword evidence="12" id="KW-0129">CBS domain</keyword>
<gene>
    <name evidence="19" type="ORF">FE697_018545</name>
</gene>
<evidence type="ECO:0000256" key="13">
    <source>
        <dbReference type="ARBA" id="ARBA00023136"/>
    </source>
</evidence>
<keyword evidence="11 14" id="KW-0482">Metalloprotease</keyword>
<dbReference type="EMBL" id="VDFQ02000006">
    <property type="protein sequence ID" value="KAA1419899.1"/>
    <property type="molecule type" value="Genomic_DNA"/>
</dbReference>
<sequence length="418" mass="43621">MPVSVGEQTDIPGVPRPDTVDDVNGSSTPPSRTRPPGTLRIGEIGGIDVLVRSSWLVVAVLIAVVLAPTIEMIAPGLGALTYVAGLAFAVLLYLSVLLHEVSHALVAKAFGYEVRSVTLNFLGGVTEIEGEPDTPGREFWIAVVGPLTSLAVGGVAWVAALIGPDTGLIAFAFRALALANLVVGVLNLLPGLPLDGGRVFRAAVWKVSGNPYAGSVAAAYGGRAVALLALAFPFVGREVIGLDITILDYVIAFVVAMFLWTGATQALVAARIRRGLPALTARGLARRAVEVARATPVVQAIEQAREAGAGAIVVHGPTGAIDGIVDERAVLATPEARRPWVEAGTLARTLSPGLTLPVDIAGEALIRALQRTPSTEYLVIDGDRLYGVLVMADVDKAFAEHVRTDRQSRTGKQSRAGR</sequence>
<keyword evidence="13 14" id="KW-0472">Membrane</keyword>
<dbReference type="InterPro" id="IPR046342">
    <property type="entry name" value="CBS_dom_sf"/>
</dbReference>
<evidence type="ECO:0000256" key="10">
    <source>
        <dbReference type="ARBA" id="ARBA00022989"/>
    </source>
</evidence>
<dbReference type="Proteomes" id="UP000307768">
    <property type="component" value="Unassembled WGS sequence"/>
</dbReference>
<keyword evidence="4 14" id="KW-0645">Protease</keyword>
<comment type="subcellular location">
    <subcellularLocation>
        <location evidence="1 14">Cell membrane</location>
        <topology evidence="1 14">Multi-pass membrane protein</topology>
    </subcellularLocation>
</comment>
<dbReference type="SUPFAM" id="SSF54631">
    <property type="entry name" value="CBS-domain pair"/>
    <property type="match status" value="1"/>
</dbReference>
<evidence type="ECO:0000256" key="7">
    <source>
        <dbReference type="ARBA" id="ARBA00022737"/>
    </source>
</evidence>
<feature type="active site" evidence="15">
    <location>
        <position position="100"/>
    </location>
</feature>
<evidence type="ECO:0000256" key="3">
    <source>
        <dbReference type="ARBA" id="ARBA00022475"/>
    </source>
</evidence>
<evidence type="ECO:0000256" key="16">
    <source>
        <dbReference type="PIRSR" id="PIRSR006404-2"/>
    </source>
</evidence>
<dbReference type="GO" id="GO:0008237">
    <property type="term" value="F:metallopeptidase activity"/>
    <property type="evidence" value="ECO:0007669"/>
    <property type="project" value="UniProtKB-UniRule"/>
</dbReference>
<keyword evidence="5 14" id="KW-0812">Transmembrane</keyword>
<feature type="domain" description="Peptidase M50" evidence="18">
    <location>
        <begin position="171"/>
        <end position="219"/>
    </location>
</feature>
<feature type="transmembrane region" description="Helical" evidence="14">
    <location>
        <begin position="76"/>
        <end position="98"/>
    </location>
</feature>
<evidence type="ECO:0000256" key="8">
    <source>
        <dbReference type="ARBA" id="ARBA00022801"/>
    </source>
</evidence>
<feature type="compositionally biased region" description="Low complexity" evidence="17">
    <location>
        <begin position="25"/>
        <end position="37"/>
    </location>
</feature>
<keyword evidence="10 14" id="KW-1133">Transmembrane helix</keyword>
<evidence type="ECO:0000256" key="4">
    <source>
        <dbReference type="ARBA" id="ARBA00022670"/>
    </source>
</evidence>
<evidence type="ECO:0000256" key="6">
    <source>
        <dbReference type="ARBA" id="ARBA00022723"/>
    </source>
</evidence>
<proteinExistence type="inferred from homology"/>
<dbReference type="GO" id="GO:0005886">
    <property type="term" value="C:plasma membrane"/>
    <property type="evidence" value="ECO:0007669"/>
    <property type="project" value="UniProtKB-SubCell"/>
</dbReference>
<dbReference type="PANTHER" id="PTHR39188:SF3">
    <property type="entry name" value="STAGE IV SPORULATION PROTEIN FB"/>
    <property type="match status" value="1"/>
</dbReference>
<feature type="transmembrane region" description="Helical" evidence="14">
    <location>
        <begin position="139"/>
        <end position="162"/>
    </location>
</feature>
<dbReference type="GO" id="GO:0006508">
    <property type="term" value="P:proteolysis"/>
    <property type="evidence" value="ECO:0007669"/>
    <property type="project" value="UniProtKB-KW"/>
</dbReference>
<feature type="transmembrane region" description="Helical" evidence="14">
    <location>
        <begin position="49"/>
        <end position="70"/>
    </location>
</feature>
<evidence type="ECO:0000256" key="9">
    <source>
        <dbReference type="ARBA" id="ARBA00022833"/>
    </source>
</evidence>
<dbReference type="InterPro" id="IPR008915">
    <property type="entry name" value="Peptidase_M50"/>
</dbReference>
<reference evidence="19 20" key="1">
    <citation type="submission" date="2019-09" db="EMBL/GenBank/DDBJ databases">
        <title>Mumia zhuanghuii sp. nov. isolated from the intestinal contents of plateau pika (Ochotona curzoniae) in the Qinghai-Tibet plateau of China.</title>
        <authorList>
            <person name="Tian Z."/>
        </authorList>
    </citation>
    <scope>NUCLEOTIDE SEQUENCE [LARGE SCALE GENOMIC DNA]</scope>
    <source>
        <strain evidence="20">350</strain>
    </source>
</reference>
<evidence type="ECO:0000313" key="20">
    <source>
        <dbReference type="Proteomes" id="UP000307768"/>
    </source>
</evidence>
<dbReference type="InterPro" id="IPR016483">
    <property type="entry name" value="UCP006404_Pept_M50_CBS"/>
</dbReference>
<dbReference type="PIRSF" id="PIRSF006404">
    <property type="entry name" value="UCP006404_Pept_M50_CBS"/>
    <property type="match status" value="1"/>
</dbReference>
<comment type="similarity">
    <text evidence="2 14">Belongs to the peptidase M50B family.</text>
</comment>
<protein>
    <recommendedName>
        <fullName evidence="14">Zinc metalloprotease</fullName>
    </recommendedName>
</protein>
<dbReference type="CDD" id="cd06164">
    <property type="entry name" value="S2P-M50_SpoIVFB_CBS"/>
    <property type="match status" value="1"/>
</dbReference>
<feature type="domain" description="Peptidase M50" evidence="18">
    <location>
        <begin position="87"/>
        <end position="161"/>
    </location>
</feature>
<comment type="caution">
    <text evidence="19">The sequence shown here is derived from an EMBL/GenBank/DDBJ whole genome shotgun (WGS) entry which is preliminary data.</text>
</comment>
<keyword evidence="3 14" id="KW-1003">Cell membrane</keyword>
<dbReference type="GO" id="GO:0046872">
    <property type="term" value="F:metal ion binding"/>
    <property type="evidence" value="ECO:0007669"/>
    <property type="project" value="UniProtKB-UniRule"/>
</dbReference>
<evidence type="ECO:0000256" key="1">
    <source>
        <dbReference type="ARBA" id="ARBA00004651"/>
    </source>
</evidence>
<feature type="binding site" evidence="16">
    <location>
        <position position="103"/>
    </location>
    <ligand>
        <name>Zn(2+)</name>
        <dbReference type="ChEBI" id="CHEBI:29105"/>
        <note>catalytic</note>
    </ligand>
</feature>
<feature type="transmembrane region" description="Helical" evidence="14">
    <location>
        <begin position="246"/>
        <end position="270"/>
    </location>
</feature>
<dbReference type="PANTHER" id="PTHR39188">
    <property type="entry name" value="MEMBRANE-ASSOCIATED ZINC METALLOPROTEASE M50B"/>
    <property type="match status" value="1"/>
</dbReference>
<keyword evidence="9 14" id="KW-0862">Zinc</keyword>
<feature type="transmembrane region" description="Helical" evidence="14">
    <location>
        <begin position="168"/>
        <end position="189"/>
    </location>
</feature>
<keyword evidence="6 14" id="KW-0479">Metal-binding</keyword>
<keyword evidence="8 14" id="KW-0378">Hydrolase</keyword>
<evidence type="ECO:0000259" key="18">
    <source>
        <dbReference type="Pfam" id="PF02163"/>
    </source>
</evidence>
<feature type="binding site" evidence="16">
    <location>
        <position position="99"/>
    </location>
    <ligand>
        <name>Zn(2+)</name>
        <dbReference type="ChEBI" id="CHEBI:29105"/>
        <note>catalytic</note>
    </ligand>
</feature>